<evidence type="ECO:0000256" key="5">
    <source>
        <dbReference type="ARBA" id="ARBA00022842"/>
    </source>
</evidence>
<evidence type="ECO:0000256" key="6">
    <source>
        <dbReference type="ARBA" id="ARBA00023134"/>
    </source>
</evidence>
<dbReference type="PANTHER" id="PTHR11702">
    <property type="entry name" value="DEVELOPMENTALLY REGULATED GTP-BINDING PROTEIN-RELATED"/>
    <property type="match status" value="1"/>
</dbReference>
<dbReference type="InterPro" id="IPR006169">
    <property type="entry name" value="GTP1_OBG_dom"/>
</dbReference>
<comment type="caution">
    <text evidence="9">The sequence shown here is derived from an EMBL/GenBank/DDBJ whole genome shotgun (WGS) entry which is preliminary data.</text>
</comment>
<evidence type="ECO:0000259" key="7">
    <source>
        <dbReference type="PROSITE" id="PS51710"/>
    </source>
</evidence>
<dbReference type="EMBL" id="JYPD01000017">
    <property type="protein sequence ID" value="KXK09467.1"/>
    <property type="molecule type" value="Genomic_DNA"/>
</dbReference>
<evidence type="ECO:0000256" key="2">
    <source>
        <dbReference type="ARBA" id="ARBA00022490"/>
    </source>
</evidence>
<keyword evidence="3" id="KW-0547">Nucleotide-binding</keyword>
<dbReference type="Pfam" id="PF01926">
    <property type="entry name" value="MMR_HSR1"/>
    <property type="match status" value="1"/>
</dbReference>
<dbReference type="GO" id="GO:0042254">
    <property type="term" value="P:ribosome biogenesis"/>
    <property type="evidence" value="ECO:0007669"/>
    <property type="project" value="UniProtKB-UniRule"/>
</dbReference>
<dbReference type="SUPFAM" id="SSF52540">
    <property type="entry name" value="P-loop containing nucleoside triphosphate hydrolases"/>
    <property type="match status" value="1"/>
</dbReference>
<dbReference type="FunFam" id="2.70.210.12:FF:000001">
    <property type="entry name" value="GTPase Obg"/>
    <property type="match status" value="1"/>
</dbReference>
<evidence type="ECO:0000313" key="10">
    <source>
        <dbReference type="Proteomes" id="UP000070449"/>
    </source>
</evidence>
<accession>A0A136KJ69</accession>
<dbReference type="InterPro" id="IPR036726">
    <property type="entry name" value="GTP1_OBG_dom_sf"/>
</dbReference>
<dbReference type="Gene3D" id="3.40.50.300">
    <property type="entry name" value="P-loop containing nucleotide triphosphate hydrolases"/>
    <property type="match status" value="1"/>
</dbReference>
<dbReference type="PIRSF" id="PIRSF002401">
    <property type="entry name" value="GTP_bd_Obg/CgtA"/>
    <property type="match status" value="1"/>
</dbReference>
<dbReference type="STRING" id="1617427.UZ20_WS6002000516"/>
<dbReference type="AlphaFoldDB" id="A0A136KJ69"/>
<dbReference type="Pfam" id="PF01018">
    <property type="entry name" value="GTP1_OBG"/>
    <property type="match status" value="1"/>
</dbReference>
<dbReference type="Proteomes" id="UP000070449">
    <property type="component" value="Unassembled WGS sequence"/>
</dbReference>
<evidence type="ECO:0000313" key="9">
    <source>
        <dbReference type="EMBL" id="KXK09467.1"/>
    </source>
</evidence>
<reference evidence="9 10" key="1">
    <citation type="submission" date="2015-02" db="EMBL/GenBank/DDBJ databases">
        <title>Improved understanding of the partial-nitritation anammox process through 23 genomes representing the majority of the microbial community.</title>
        <authorList>
            <person name="Speth D.R."/>
            <person name="In T Zandt M."/>
            <person name="Guerrero Cruz S."/>
            <person name="Jetten M.S."/>
            <person name="Dutilh B.E."/>
        </authorList>
    </citation>
    <scope>NUCLEOTIDE SEQUENCE [LARGE SCALE GENOMIC DNA]</scope>
    <source>
        <strain evidence="9">OLB21</strain>
    </source>
</reference>
<dbReference type="NCBIfam" id="TIGR02729">
    <property type="entry name" value="Obg_CgtA"/>
    <property type="match status" value="1"/>
</dbReference>
<evidence type="ECO:0000256" key="4">
    <source>
        <dbReference type="ARBA" id="ARBA00022801"/>
    </source>
</evidence>
<dbReference type="InterPro" id="IPR006073">
    <property type="entry name" value="GTP-bd"/>
</dbReference>
<dbReference type="PROSITE" id="PS51883">
    <property type="entry name" value="OBG"/>
    <property type="match status" value="1"/>
</dbReference>
<dbReference type="GO" id="GO:0000287">
    <property type="term" value="F:magnesium ion binding"/>
    <property type="evidence" value="ECO:0007669"/>
    <property type="project" value="InterPro"/>
</dbReference>
<keyword evidence="6" id="KW-0342">GTP-binding</keyword>
<keyword evidence="4" id="KW-0378">Hydrolase</keyword>
<gene>
    <name evidence="9" type="primary">obg</name>
    <name evidence="9" type="ORF">UZ20_WS6002000516</name>
</gene>
<dbReference type="PRINTS" id="PR00326">
    <property type="entry name" value="GTP1OBG"/>
</dbReference>
<proteinExistence type="inferred from homology"/>
<dbReference type="InterPro" id="IPR027417">
    <property type="entry name" value="P-loop_NTPase"/>
</dbReference>
<evidence type="ECO:0000256" key="1">
    <source>
        <dbReference type="ARBA" id="ARBA00007699"/>
    </source>
</evidence>
<dbReference type="PANTHER" id="PTHR11702:SF31">
    <property type="entry name" value="MITOCHONDRIAL RIBOSOME-ASSOCIATED GTPASE 2"/>
    <property type="match status" value="1"/>
</dbReference>
<sequence>MFIDKVRVDFKAGNGGNGAVTFGRDKKPSGGNGGSGGDVYLLGENQLLDLSKFDKDKLYSAGDGLPGGAERSYGKNGKDLIVKVPLVTEVFDLDGNLLGKVQENGQLLKLCKGGIGGLGNFVFRRGQRKTLRMSTSGKKGEDLKAFLSLQIISDIILIGLPNAGKTSILNILTQSQAKVADYPFTTLQPNFGVVRKLLMLDLPGLIEGSAEGKGLGRKYTKHINNAKVLMHCISLTSEDVLQDYKKISKEVLKINPELNKKTELIVLTKADEVSADDIQRALNSLKSLKKEIVITSIIDDNSIQQLADKLEFLTAKTS</sequence>
<dbReference type="Gene3D" id="2.70.210.12">
    <property type="entry name" value="GTP1/OBG domain"/>
    <property type="match status" value="1"/>
</dbReference>
<dbReference type="PATRIC" id="fig|1617427.3.peg.539"/>
<dbReference type="GO" id="GO:0005525">
    <property type="term" value="F:GTP binding"/>
    <property type="evidence" value="ECO:0007669"/>
    <property type="project" value="UniProtKB-KW"/>
</dbReference>
<evidence type="ECO:0000259" key="8">
    <source>
        <dbReference type="PROSITE" id="PS51883"/>
    </source>
</evidence>
<dbReference type="InterPro" id="IPR031167">
    <property type="entry name" value="G_OBG"/>
</dbReference>
<dbReference type="InterPro" id="IPR045086">
    <property type="entry name" value="OBG_GTPase"/>
</dbReference>
<organism evidence="9 10">
    <name type="scientific">candidate division WS6 bacterium OLB21</name>
    <dbReference type="NCBI Taxonomy" id="1617427"/>
    <lineage>
        <taxon>Bacteria</taxon>
        <taxon>Candidatus Dojkabacteria</taxon>
    </lineage>
</organism>
<name>A0A136KJ69_9BACT</name>
<dbReference type="PROSITE" id="PS51710">
    <property type="entry name" value="G_OBG"/>
    <property type="match status" value="1"/>
</dbReference>
<protein>
    <submittedName>
        <fullName evidence="9">GTPase Obg</fullName>
    </submittedName>
</protein>
<feature type="domain" description="Obg" evidence="8">
    <location>
        <begin position="1"/>
        <end position="152"/>
    </location>
</feature>
<keyword evidence="5" id="KW-0460">Magnesium</keyword>
<keyword evidence="2" id="KW-0963">Cytoplasm</keyword>
<feature type="domain" description="OBG-type G" evidence="7">
    <location>
        <begin position="153"/>
        <end position="315"/>
    </location>
</feature>
<evidence type="ECO:0000256" key="3">
    <source>
        <dbReference type="ARBA" id="ARBA00022741"/>
    </source>
</evidence>
<dbReference type="GO" id="GO:0003924">
    <property type="term" value="F:GTPase activity"/>
    <property type="evidence" value="ECO:0007669"/>
    <property type="project" value="InterPro"/>
</dbReference>
<dbReference type="SUPFAM" id="SSF82051">
    <property type="entry name" value="Obg GTP-binding protein N-terminal domain"/>
    <property type="match status" value="1"/>
</dbReference>
<comment type="similarity">
    <text evidence="1">Belongs to the TRAFAC class OBG-HflX-like GTPase superfamily. OBG GTPase family.</text>
</comment>
<dbReference type="InterPro" id="IPR014100">
    <property type="entry name" value="GTP-bd_Obg/CgtA"/>
</dbReference>